<dbReference type="GO" id="GO:0030170">
    <property type="term" value="F:pyridoxal phosphate binding"/>
    <property type="evidence" value="ECO:0007669"/>
    <property type="project" value="TreeGrafter"/>
</dbReference>
<gene>
    <name evidence="6" type="ORF">SAMN04489724_0581</name>
</gene>
<dbReference type="EMBL" id="FPBF01000001">
    <property type="protein sequence ID" value="SFT39755.1"/>
    <property type="molecule type" value="Genomic_DNA"/>
</dbReference>
<dbReference type="Gene3D" id="3.40.640.10">
    <property type="entry name" value="Type I PLP-dependent aspartate aminotransferase-like (Major domain)"/>
    <property type="match status" value="1"/>
</dbReference>
<dbReference type="Proteomes" id="UP000199673">
    <property type="component" value="Unassembled WGS sequence"/>
</dbReference>
<dbReference type="InterPro" id="IPR015421">
    <property type="entry name" value="PyrdxlP-dep_Trfase_major"/>
</dbReference>
<evidence type="ECO:0000256" key="2">
    <source>
        <dbReference type="ARBA" id="ARBA00037999"/>
    </source>
</evidence>
<dbReference type="InterPro" id="IPR015424">
    <property type="entry name" value="PyrdxlP-dep_Trfase"/>
</dbReference>
<name>A0A1I6XN00_9BACT</name>
<sequence length="360" mass="40995">MIPVTRPFFPSFEKYQQYLEGVWKRQWLTNNGPLVNELEIKVAEFLDSNSFIFMGNGTIALQIAIKALGLKGEVITTPFSYVATSSTIVWEGCTPVFVDIDPNTYNINPSKIEEAITPQTSAILATHVFGNPCDTVAIDEIAKKYNLRVIYDGAHAFGVKYKGRSLMDYGDVTTLSTHATKIFHTVEGGGVFTNDVDLFKKISLMRNFGHSGPDMFSDLGINGKNSEVHAAMGLAVLPFMEKIFAKRKVLFEYYNKNLENFPVRGQVIDKNVSYNYSYFPILFDDPELMRRCIHKLNRASIFPRRYFYPSLASLPYVNNSKDLPITNFVTERILCLPLYHDLSVEEIDLVCRIMYREYNN</sequence>
<organism evidence="6 7">
    <name type="scientific">Algoriphagus locisalis</name>
    <dbReference type="NCBI Taxonomy" id="305507"/>
    <lineage>
        <taxon>Bacteria</taxon>
        <taxon>Pseudomonadati</taxon>
        <taxon>Bacteroidota</taxon>
        <taxon>Cytophagia</taxon>
        <taxon>Cytophagales</taxon>
        <taxon>Cyclobacteriaceae</taxon>
        <taxon>Algoriphagus</taxon>
    </lineage>
</organism>
<evidence type="ECO:0000313" key="7">
    <source>
        <dbReference type="Proteomes" id="UP000199673"/>
    </source>
</evidence>
<evidence type="ECO:0000256" key="1">
    <source>
        <dbReference type="ARBA" id="ARBA00022898"/>
    </source>
</evidence>
<dbReference type="RefSeq" id="WP_091691191.1">
    <property type="nucleotide sequence ID" value="NZ_FPBF01000001.1"/>
</dbReference>
<feature type="modified residue" description="N6-(pyridoxal phosphate)lysine" evidence="4">
    <location>
        <position position="181"/>
    </location>
</feature>
<protein>
    <submittedName>
        <fullName evidence="6">dTDP-4-amino-4,6-dideoxygalactose transaminase</fullName>
    </submittedName>
</protein>
<accession>A0A1I6XN00</accession>
<dbReference type="OrthoDB" id="9810913at2"/>
<evidence type="ECO:0000256" key="3">
    <source>
        <dbReference type="PIRSR" id="PIRSR000390-1"/>
    </source>
</evidence>
<dbReference type="SUPFAM" id="SSF53383">
    <property type="entry name" value="PLP-dependent transferases"/>
    <property type="match status" value="1"/>
</dbReference>
<dbReference type="Pfam" id="PF01041">
    <property type="entry name" value="DegT_DnrJ_EryC1"/>
    <property type="match status" value="1"/>
</dbReference>
<evidence type="ECO:0000256" key="5">
    <source>
        <dbReference type="RuleBase" id="RU004508"/>
    </source>
</evidence>
<dbReference type="CDD" id="cd00616">
    <property type="entry name" value="AHBA_syn"/>
    <property type="match status" value="1"/>
</dbReference>
<dbReference type="GO" id="GO:0000271">
    <property type="term" value="P:polysaccharide biosynthetic process"/>
    <property type="evidence" value="ECO:0007669"/>
    <property type="project" value="TreeGrafter"/>
</dbReference>
<dbReference type="PANTHER" id="PTHR30244">
    <property type="entry name" value="TRANSAMINASE"/>
    <property type="match status" value="1"/>
</dbReference>
<reference evidence="7" key="1">
    <citation type="submission" date="2016-10" db="EMBL/GenBank/DDBJ databases">
        <authorList>
            <person name="Varghese N."/>
            <person name="Submissions S."/>
        </authorList>
    </citation>
    <scope>NUCLEOTIDE SEQUENCE [LARGE SCALE GENOMIC DNA]</scope>
    <source>
        <strain evidence="7">DSM 23445</strain>
    </source>
</reference>
<evidence type="ECO:0000313" key="6">
    <source>
        <dbReference type="EMBL" id="SFT39755.1"/>
    </source>
</evidence>
<comment type="similarity">
    <text evidence="2 5">Belongs to the DegT/DnrJ/EryC1 family.</text>
</comment>
<dbReference type="GO" id="GO:0008483">
    <property type="term" value="F:transaminase activity"/>
    <property type="evidence" value="ECO:0007669"/>
    <property type="project" value="TreeGrafter"/>
</dbReference>
<keyword evidence="1 4" id="KW-0663">Pyridoxal phosphate</keyword>
<evidence type="ECO:0000256" key="4">
    <source>
        <dbReference type="PIRSR" id="PIRSR000390-2"/>
    </source>
</evidence>
<dbReference type="PANTHER" id="PTHR30244:SF9">
    <property type="entry name" value="PROTEIN RV3402C"/>
    <property type="match status" value="1"/>
</dbReference>
<proteinExistence type="inferred from homology"/>
<dbReference type="AlphaFoldDB" id="A0A1I6XN00"/>
<dbReference type="STRING" id="305507.SAMN04489724_0581"/>
<feature type="active site" description="Proton acceptor" evidence="3">
    <location>
        <position position="181"/>
    </location>
</feature>
<dbReference type="InterPro" id="IPR000653">
    <property type="entry name" value="DegT/StrS_aminotransferase"/>
</dbReference>
<dbReference type="PIRSF" id="PIRSF000390">
    <property type="entry name" value="PLP_StrS"/>
    <property type="match status" value="1"/>
</dbReference>
<keyword evidence="7" id="KW-1185">Reference proteome</keyword>